<evidence type="ECO:0000256" key="1">
    <source>
        <dbReference type="ARBA" id="ARBA00004196"/>
    </source>
</evidence>
<reference evidence="4 5" key="1">
    <citation type="journal article" date="2023" name="Ecotoxicol. Environ. Saf.">
        <title>Mercury remediation potential of mercury-resistant strain Rheinheimera metallidurans sp. nov. isolated from a municipal waste dumping site.</title>
        <authorList>
            <person name="Yadav V."/>
            <person name="Manjhi A."/>
            <person name="Vadakedath N."/>
        </authorList>
    </citation>
    <scope>NUCLEOTIDE SEQUENCE [LARGE SCALE GENOMIC DNA]</scope>
    <source>
        <strain evidence="4 5">E-49</strain>
    </source>
</reference>
<dbReference type="SUPFAM" id="SSF111369">
    <property type="entry name" value="HlyD-like secretion proteins"/>
    <property type="match status" value="1"/>
</dbReference>
<dbReference type="RefSeq" id="WP_335735852.1">
    <property type="nucleotide sequence ID" value="NZ_JALAAR010000006.1"/>
</dbReference>
<accession>A0ABU8C6H1</accession>
<keyword evidence="5" id="KW-1185">Reference proteome</keyword>
<dbReference type="PANTHER" id="PTHR32347:SF23">
    <property type="entry name" value="BLL5650 PROTEIN"/>
    <property type="match status" value="1"/>
</dbReference>
<feature type="coiled-coil region" evidence="3">
    <location>
        <begin position="133"/>
        <end position="185"/>
    </location>
</feature>
<dbReference type="PANTHER" id="PTHR32347">
    <property type="entry name" value="EFFLUX SYSTEM COMPONENT YKNX-RELATED"/>
    <property type="match status" value="1"/>
</dbReference>
<gene>
    <name evidence="4" type="ORF">MN202_09390</name>
</gene>
<dbReference type="Gene3D" id="2.40.30.170">
    <property type="match status" value="1"/>
</dbReference>
<dbReference type="Proteomes" id="UP001375382">
    <property type="component" value="Unassembled WGS sequence"/>
</dbReference>
<proteinExistence type="predicted"/>
<evidence type="ECO:0000256" key="2">
    <source>
        <dbReference type="ARBA" id="ARBA00023054"/>
    </source>
</evidence>
<dbReference type="InterPro" id="IPR050465">
    <property type="entry name" value="UPF0194_transport"/>
</dbReference>
<protein>
    <submittedName>
        <fullName evidence="4">HlyD family efflux transporter periplasmic adaptor subunit</fullName>
    </submittedName>
</protein>
<evidence type="ECO:0000256" key="3">
    <source>
        <dbReference type="SAM" id="Coils"/>
    </source>
</evidence>
<keyword evidence="2 3" id="KW-0175">Coiled coil</keyword>
<evidence type="ECO:0000313" key="5">
    <source>
        <dbReference type="Proteomes" id="UP001375382"/>
    </source>
</evidence>
<evidence type="ECO:0000313" key="4">
    <source>
        <dbReference type="EMBL" id="MEH8017447.1"/>
    </source>
</evidence>
<sequence>MLTTLYAILALSTATDQQMPLLLTGTLQSADKQSVVSPMSDSWRVQVQWLHPEDQPVKQGELIAVFDAGTVKSQIEQLKSTLLNHQERLNQLTSEHKQKVMEAEFELQRQQLLLEKAGIDAAVPQANLSQYDYEQYQLELKRARTEANKAAEQLAVTRISANSALTKQQLQIDQTQAELLDAENQLGLMSVTASQDGTISYGTHPWYGSKIYAGVTAQPGWTIAELNRTDNLYIEAWVHETDVPRLQLHTGLTARFDVAPQQPFPLQLSSIAHQGEKRQSWGNALYYKAVFTSDTMPLQHPMLGMGLLIEVNQP</sequence>
<organism evidence="4 5">
    <name type="scientific">Rheinheimera muenzenbergensis</name>
    <dbReference type="NCBI Taxonomy" id="1193628"/>
    <lineage>
        <taxon>Bacteria</taxon>
        <taxon>Pseudomonadati</taxon>
        <taxon>Pseudomonadota</taxon>
        <taxon>Gammaproteobacteria</taxon>
        <taxon>Chromatiales</taxon>
        <taxon>Chromatiaceae</taxon>
        <taxon>Rheinheimera</taxon>
    </lineage>
</organism>
<name>A0ABU8C6H1_9GAMM</name>
<comment type="caution">
    <text evidence="4">The sequence shown here is derived from an EMBL/GenBank/DDBJ whole genome shotgun (WGS) entry which is preliminary data.</text>
</comment>
<comment type="subcellular location">
    <subcellularLocation>
        <location evidence="1">Cell envelope</location>
    </subcellularLocation>
</comment>
<dbReference type="EMBL" id="JALAAR010000006">
    <property type="protein sequence ID" value="MEH8017447.1"/>
    <property type="molecule type" value="Genomic_DNA"/>
</dbReference>